<gene>
    <name evidence="10" type="ORF">BCB69_01375</name>
</gene>
<dbReference type="InterPro" id="IPR003010">
    <property type="entry name" value="C-N_Hydrolase"/>
</dbReference>
<comment type="similarity">
    <text evidence="2 7">In the C-terminal section; belongs to the NAD synthetase family.</text>
</comment>
<evidence type="ECO:0000256" key="5">
    <source>
        <dbReference type="ARBA" id="ARBA00022840"/>
    </source>
</evidence>
<dbReference type="CDD" id="cd07570">
    <property type="entry name" value="GAT_Gln-NAD-synth"/>
    <property type="match status" value="1"/>
</dbReference>
<dbReference type="RefSeq" id="WP_069176784.1">
    <property type="nucleotide sequence ID" value="NZ_CP017037.1"/>
</dbReference>
<sequence>MIQIQTVQLAVVPGNVRANWKLIEKEIQKAKQKQVDVLVLPEMCLSGYLIGDIWEQDSFLEECKLYGQRIIEASQNLTIVWGNVAVDRTLIGNDGHVRKYNAAFAAYNGKLVSPTNSNLPYTIKTLLPNYRQFDDPRHFTSMIEVAAENHMPIEATLQPFHLPIPSQKEPLCCGIILCEDSWDENYPIRPMHILKDKQVKLFINLSASPFALEKNQKRHRMISKLTRDLQIPMLYVNQCGMQNNGKNCYVFDGQSASYNAQGILTGETTAFNPSSTIFSLNENIGLITPNEATIYASSPSVLEALRYGLSEFLKSIQIHHVVIGVSGGIDSAVNAALYRSILPADQVLLVNLPTQFNSHVTKNLAHQLALNLNCPYVSIPIHQPIANTYSELHNLSIQTTKGIQQLPITSFMQENMQARDRSGRVLASLAAQFQGIFTCNANKTELTVGYGTLYGDLAGAIAATGDLWKHQIYELGHSLNAFFNQEIIPAENFNINPSAELSPAQSIEKGLGDPLIYEYHDYLLKSFIEPWNRATPETILGWYIDGTLDKHLGCTRKSSEIFKTPFEFISDLEKWWNLFSGFSVAKRIQSPPILSVSRRSYGFDLRESQLQPYYTTKYLQLKETLLKK</sequence>
<protein>
    <recommendedName>
        <fullName evidence="7">Glutamine-dependent NAD(+) synthetase</fullName>
        <ecNumber evidence="7">6.3.5.1</ecNumber>
    </recommendedName>
    <alternativeName>
        <fullName evidence="7">NAD(+) synthase [glutamine-hydrolyzing]</fullName>
    </alternativeName>
</protein>
<proteinExistence type="inferred from homology"/>
<evidence type="ECO:0000256" key="8">
    <source>
        <dbReference type="RuleBase" id="RU003811"/>
    </source>
</evidence>
<dbReference type="PIRSF" id="PIRSF006630">
    <property type="entry name" value="NADS_GAT"/>
    <property type="match status" value="1"/>
</dbReference>
<evidence type="ECO:0000313" key="10">
    <source>
        <dbReference type="EMBL" id="AOH38749.1"/>
    </source>
</evidence>
<evidence type="ECO:0000313" key="11">
    <source>
        <dbReference type="Proteomes" id="UP000094757"/>
    </source>
</evidence>
<comment type="catalytic activity">
    <reaction evidence="7">
        <text>deamido-NAD(+) + L-glutamine + ATP + H2O = L-glutamate + AMP + diphosphate + NAD(+) + H(+)</text>
        <dbReference type="Rhea" id="RHEA:24384"/>
        <dbReference type="ChEBI" id="CHEBI:15377"/>
        <dbReference type="ChEBI" id="CHEBI:15378"/>
        <dbReference type="ChEBI" id="CHEBI:29985"/>
        <dbReference type="ChEBI" id="CHEBI:30616"/>
        <dbReference type="ChEBI" id="CHEBI:33019"/>
        <dbReference type="ChEBI" id="CHEBI:57540"/>
        <dbReference type="ChEBI" id="CHEBI:58359"/>
        <dbReference type="ChEBI" id="CHEBI:58437"/>
        <dbReference type="ChEBI" id="CHEBI:456215"/>
        <dbReference type="EC" id="6.3.5.1"/>
    </reaction>
</comment>
<dbReference type="Gene3D" id="3.40.50.620">
    <property type="entry name" value="HUPs"/>
    <property type="match status" value="1"/>
</dbReference>
<dbReference type="STRING" id="39950.BCB69_01375"/>
<dbReference type="GO" id="GO:0004359">
    <property type="term" value="F:glutaminase activity"/>
    <property type="evidence" value="ECO:0007669"/>
    <property type="project" value="InterPro"/>
</dbReference>
<dbReference type="EMBL" id="CP017037">
    <property type="protein sequence ID" value="AOH38749.1"/>
    <property type="molecule type" value="Genomic_DNA"/>
</dbReference>
<dbReference type="InterPro" id="IPR014729">
    <property type="entry name" value="Rossmann-like_a/b/a_fold"/>
</dbReference>
<evidence type="ECO:0000256" key="7">
    <source>
        <dbReference type="PIRNR" id="PIRNR006630"/>
    </source>
</evidence>
<dbReference type="AlphaFoldDB" id="A0A1B3WCQ9"/>
<dbReference type="NCBIfam" id="TIGR00552">
    <property type="entry name" value="nadE"/>
    <property type="match status" value="1"/>
</dbReference>
<evidence type="ECO:0000256" key="6">
    <source>
        <dbReference type="ARBA" id="ARBA00023027"/>
    </source>
</evidence>
<keyword evidence="3 7" id="KW-0436">Ligase</keyword>
<dbReference type="InterPro" id="IPR036526">
    <property type="entry name" value="C-N_Hydrolase_sf"/>
</dbReference>
<name>A0A1B3WCQ9_9FIRM</name>
<dbReference type="SUPFAM" id="SSF52402">
    <property type="entry name" value="Adenine nucleotide alpha hydrolases-like"/>
    <property type="match status" value="1"/>
</dbReference>
<dbReference type="InterPro" id="IPR003694">
    <property type="entry name" value="NAD_synthase"/>
</dbReference>
<dbReference type="Pfam" id="PF00795">
    <property type="entry name" value="CN_hydrolase"/>
    <property type="match status" value="1"/>
</dbReference>
<dbReference type="EC" id="6.3.5.1" evidence="7"/>
<organism evidence="10 11">
    <name type="scientific">Dialister pneumosintes</name>
    <dbReference type="NCBI Taxonomy" id="39950"/>
    <lineage>
        <taxon>Bacteria</taxon>
        <taxon>Bacillati</taxon>
        <taxon>Bacillota</taxon>
        <taxon>Negativicutes</taxon>
        <taxon>Veillonellales</taxon>
        <taxon>Veillonellaceae</taxon>
        <taxon>Dialister</taxon>
    </lineage>
</organism>
<evidence type="ECO:0000256" key="1">
    <source>
        <dbReference type="ARBA" id="ARBA00005188"/>
    </source>
</evidence>
<keyword evidence="5 7" id="KW-0067">ATP-binding</keyword>
<dbReference type="GO" id="GO:0005524">
    <property type="term" value="F:ATP binding"/>
    <property type="evidence" value="ECO:0007669"/>
    <property type="project" value="UniProtKB-UniRule"/>
</dbReference>
<dbReference type="InterPro" id="IPR014445">
    <property type="entry name" value="Gln-dep_NAD_synthase"/>
</dbReference>
<evidence type="ECO:0000256" key="3">
    <source>
        <dbReference type="ARBA" id="ARBA00022598"/>
    </source>
</evidence>
<dbReference type="UniPathway" id="UPA00253">
    <property type="reaction ID" value="UER00334"/>
</dbReference>
<dbReference type="Pfam" id="PF02540">
    <property type="entry name" value="NAD_synthase"/>
    <property type="match status" value="1"/>
</dbReference>
<evidence type="ECO:0000256" key="2">
    <source>
        <dbReference type="ARBA" id="ARBA00007145"/>
    </source>
</evidence>
<dbReference type="GO" id="GO:0009435">
    <property type="term" value="P:NAD+ biosynthetic process"/>
    <property type="evidence" value="ECO:0007669"/>
    <property type="project" value="UniProtKB-UniRule"/>
</dbReference>
<dbReference type="PROSITE" id="PS50263">
    <property type="entry name" value="CN_HYDROLASE"/>
    <property type="match status" value="1"/>
</dbReference>
<dbReference type="Gene3D" id="3.60.110.10">
    <property type="entry name" value="Carbon-nitrogen hydrolase"/>
    <property type="match status" value="1"/>
</dbReference>
<comment type="pathway">
    <text evidence="1 7">Cofactor biosynthesis; NAD(+) biosynthesis; NAD(+) from deamido-NAD(+) (L-Gln route): step 1/1.</text>
</comment>
<dbReference type="PANTHER" id="PTHR23090:SF7">
    <property type="entry name" value="NH(3)-DEPENDENT NAD(+) SYNTHETASE"/>
    <property type="match status" value="1"/>
</dbReference>
<dbReference type="GO" id="GO:0003952">
    <property type="term" value="F:NAD+ synthase (glutamine-hydrolyzing) activity"/>
    <property type="evidence" value="ECO:0007669"/>
    <property type="project" value="UniProtKB-UniRule"/>
</dbReference>
<keyword evidence="4 7" id="KW-0547">Nucleotide-binding</keyword>
<dbReference type="CDD" id="cd00553">
    <property type="entry name" value="NAD_synthase"/>
    <property type="match status" value="1"/>
</dbReference>
<dbReference type="KEGG" id="dpn:BCB69_01375"/>
<dbReference type="Proteomes" id="UP000094757">
    <property type="component" value="Chromosome"/>
</dbReference>
<dbReference type="PANTHER" id="PTHR23090">
    <property type="entry name" value="NH 3 /GLUTAMINE-DEPENDENT NAD + SYNTHETASE"/>
    <property type="match status" value="1"/>
</dbReference>
<dbReference type="SUPFAM" id="SSF56317">
    <property type="entry name" value="Carbon-nitrogen hydrolase"/>
    <property type="match status" value="1"/>
</dbReference>
<dbReference type="GO" id="GO:0005737">
    <property type="term" value="C:cytoplasm"/>
    <property type="evidence" value="ECO:0007669"/>
    <property type="project" value="InterPro"/>
</dbReference>
<keyword evidence="6 7" id="KW-0520">NAD</keyword>
<evidence type="ECO:0000259" key="9">
    <source>
        <dbReference type="PROSITE" id="PS50263"/>
    </source>
</evidence>
<dbReference type="InterPro" id="IPR022310">
    <property type="entry name" value="NAD/GMP_synthase"/>
</dbReference>
<evidence type="ECO:0000256" key="4">
    <source>
        <dbReference type="ARBA" id="ARBA00022741"/>
    </source>
</evidence>
<feature type="domain" description="CN hydrolase" evidence="9">
    <location>
        <begin position="2"/>
        <end position="300"/>
    </location>
</feature>
<comment type="similarity">
    <text evidence="8">Belongs to the NAD synthetase family.</text>
</comment>
<accession>A0A1B3WCQ9</accession>
<reference evidence="11" key="1">
    <citation type="submission" date="2016-08" db="EMBL/GenBank/DDBJ databases">
        <authorList>
            <person name="Holder M.E."/>
            <person name="Ajami N.J."/>
            <person name="Petrosino J.F."/>
        </authorList>
    </citation>
    <scope>NUCLEOTIDE SEQUENCE [LARGE SCALE GENOMIC DNA]</scope>
    <source>
        <strain evidence="11">F0677</strain>
    </source>
</reference>